<keyword evidence="4" id="KW-1185">Reference proteome</keyword>
<feature type="region of interest" description="Disordered" evidence="1">
    <location>
        <begin position="176"/>
        <end position="238"/>
    </location>
</feature>
<evidence type="ECO:0000313" key="3">
    <source>
        <dbReference type="EMBL" id="SPP78238.1"/>
    </source>
</evidence>
<gene>
    <name evidence="3" type="ORF">DGUA_6G010856</name>
</gene>
<protein>
    <submittedName>
        <fullName evidence="3">Uncharacterized protein</fullName>
    </submittedName>
</protein>
<dbReference type="Proteomes" id="UP000268350">
    <property type="component" value="Unassembled WGS sequence"/>
</dbReference>
<accession>A0A3B0K463</accession>
<feature type="compositionally biased region" description="Low complexity" evidence="1">
    <location>
        <begin position="202"/>
        <end position="224"/>
    </location>
</feature>
<keyword evidence="2" id="KW-1133">Transmembrane helix</keyword>
<dbReference type="EMBL" id="OUUW01000003">
    <property type="protein sequence ID" value="SPP78238.1"/>
    <property type="molecule type" value="Genomic_DNA"/>
</dbReference>
<reference evidence="4" key="1">
    <citation type="submission" date="2018-01" db="EMBL/GenBank/DDBJ databases">
        <authorList>
            <person name="Alioto T."/>
            <person name="Alioto T."/>
        </authorList>
    </citation>
    <scope>NUCLEOTIDE SEQUENCE [LARGE SCALE GENOMIC DNA]</scope>
</reference>
<name>A0A3B0K463_DROGU</name>
<organism evidence="3 4">
    <name type="scientific">Drosophila guanche</name>
    <name type="common">Fruit fly</name>
    <dbReference type="NCBI Taxonomy" id="7266"/>
    <lineage>
        <taxon>Eukaryota</taxon>
        <taxon>Metazoa</taxon>
        <taxon>Ecdysozoa</taxon>
        <taxon>Arthropoda</taxon>
        <taxon>Hexapoda</taxon>
        <taxon>Insecta</taxon>
        <taxon>Pterygota</taxon>
        <taxon>Neoptera</taxon>
        <taxon>Endopterygota</taxon>
        <taxon>Diptera</taxon>
        <taxon>Brachycera</taxon>
        <taxon>Muscomorpha</taxon>
        <taxon>Ephydroidea</taxon>
        <taxon>Drosophilidae</taxon>
        <taxon>Drosophila</taxon>
        <taxon>Sophophora</taxon>
    </lineage>
</organism>
<dbReference type="AlphaFoldDB" id="A0A3B0K463"/>
<feature type="compositionally biased region" description="Polar residues" evidence="1">
    <location>
        <begin position="225"/>
        <end position="238"/>
    </location>
</feature>
<evidence type="ECO:0000256" key="2">
    <source>
        <dbReference type="SAM" id="Phobius"/>
    </source>
</evidence>
<evidence type="ECO:0000256" key="1">
    <source>
        <dbReference type="SAM" id="MobiDB-lite"/>
    </source>
</evidence>
<sequence length="238" mass="26310">MRARRLHHPPKTGAAAGQYLFVVTLVSFVFAKMVVTVPPPDAHWTVEFRDILKPFPKDKMANAGFKVIRFLYPPYALGMVDVIPVVKDPQPDFVSIFLALGIAFVLGLLLVYVTYRCKLPVKPSLPVENRQMVRRGFWDDPIVIDRMPDPPIPTRSSGGTTGAKYLRTLYMHSRQAAERDSEERVHRDVNEEGQPGASHVRSQSADPSAGPSADPSAVPSASHSCSPIGSYQQTTDFP</sequence>
<feature type="compositionally biased region" description="Basic and acidic residues" evidence="1">
    <location>
        <begin position="176"/>
        <end position="190"/>
    </location>
</feature>
<feature type="transmembrane region" description="Helical" evidence="2">
    <location>
        <begin position="12"/>
        <end position="31"/>
    </location>
</feature>
<proteinExistence type="predicted"/>
<evidence type="ECO:0000313" key="4">
    <source>
        <dbReference type="Proteomes" id="UP000268350"/>
    </source>
</evidence>
<keyword evidence="2" id="KW-0812">Transmembrane</keyword>
<dbReference type="OrthoDB" id="7860814at2759"/>
<keyword evidence="2" id="KW-0472">Membrane</keyword>
<feature type="transmembrane region" description="Helical" evidence="2">
    <location>
        <begin position="93"/>
        <end position="115"/>
    </location>
</feature>